<accession>A0ABR1WCW2</accession>
<organism evidence="1 2">
    <name type="scientific">Apiospora saccharicola</name>
    <dbReference type="NCBI Taxonomy" id="335842"/>
    <lineage>
        <taxon>Eukaryota</taxon>
        <taxon>Fungi</taxon>
        <taxon>Dikarya</taxon>
        <taxon>Ascomycota</taxon>
        <taxon>Pezizomycotina</taxon>
        <taxon>Sordariomycetes</taxon>
        <taxon>Xylariomycetidae</taxon>
        <taxon>Amphisphaeriales</taxon>
        <taxon>Apiosporaceae</taxon>
        <taxon>Apiospora</taxon>
    </lineage>
</organism>
<keyword evidence="2" id="KW-1185">Reference proteome</keyword>
<reference evidence="1 2" key="1">
    <citation type="submission" date="2023-01" db="EMBL/GenBank/DDBJ databases">
        <title>Analysis of 21 Apiospora genomes using comparative genomics revels a genus with tremendous synthesis potential of carbohydrate active enzymes and secondary metabolites.</title>
        <authorList>
            <person name="Sorensen T."/>
        </authorList>
    </citation>
    <scope>NUCLEOTIDE SEQUENCE [LARGE SCALE GENOMIC DNA]</scope>
    <source>
        <strain evidence="1 2">CBS 83171</strain>
    </source>
</reference>
<dbReference type="EMBL" id="JAQQWM010000001">
    <property type="protein sequence ID" value="KAK8081361.1"/>
    <property type="molecule type" value="Genomic_DNA"/>
</dbReference>
<sequence length="79" mass="8313">MPIGRIGSIAFVHSPYSQGSGAAGLSASQARARVHSHAAREAHAKVRRQRLVEFQAAKKISGDEERVPITVGVEAAPPS</sequence>
<proteinExistence type="predicted"/>
<dbReference type="Proteomes" id="UP001446871">
    <property type="component" value="Unassembled WGS sequence"/>
</dbReference>
<evidence type="ECO:0000313" key="1">
    <source>
        <dbReference type="EMBL" id="KAK8081361.1"/>
    </source>
</evidence>
<gene>
    <name evidence="1" type="ORF">PG996_000142</name>
</gene>
<comment type="caution">
    <text evidence="1">The sequence shown here is derived from an EMBL/GenBank/DDBJ whole genome shotgun (WGS) entry which is preliminary data.</text>
</comment>
<evidence type="ECO:0000313" key="2">
    <source>
        <dbReference type="Proteomes" id="UP001446871"/>
    </source>
</evidence>
<protein>
    <submittedName>
        <fullName evidence="1">Uncharacterized protein</fullName>
    </submittedName>
</protein>
<name>A0ABR1WCW2_9PEZI</name>